<evidence type="ECO:0000256" key="6">
    <source>
        <dbReference type="ARBA" id="ARBA00023136"/>
    </source>
</evidence>
<dbReference type="GO" id="GO:0005524">
    <property type="term" value="F:ATP binding"/>
    <property type="evidence" value="ECO:0007669"/>
    <property type="project" value="UniProtKB-KW"/>
</dbReference>
<dbReference type="Gene3D" id="1.20.1560.10">
    <property type="entry name" value="ABC transporter type 1, transmembrane domain"/>
    <property type="match status" value="1"/>
</dbReference>
<reference evidence="10 11" key="1">
    <citation type="submission" date="2023-11" db="EMBL/GenBank/DDBJ databases">
        <title>Coraliomargarita sp. nov., isolated from marine algae.</title>
        <authorList>
            <person name="Lee J.K."/>
            <person name="Baek J.H."/>
            <person name="Kim J.M."/>
            <person name="Choi D.G."/>
            <person name="Jeon C.O."/>
        </authorList>
    </citation>
    <scope>NUCLEOTIDE SEQUENCE [LARGE SCALE GENOMIC DNA]</scope>
    <source>
        <strain evidence="10 11">J2-16</strain>
    </source>
</reference>
<evidence type="ECO:0000313" key="10">
    <source>
        <dbReference type="EMBL" id="WPJ94995.1"/>
    </source>
</evidence>
<evidence type="ECO:0000256" key="4">
    <source>
        <dbReference type="ARBA" id="ARBA00022840"/>
    </source>
</evidence>
<keyword evidence="3" id="KW-0547">Nucleotide-binding</keyword>
<dbReference type="EMBL" id="CP138858">
    <property type="protein sequence ID" value="WPJ94995.1"/>
    <property type="molecule type" value="Genomic_DNA"/>
</dbReference>
<protein>
    <submittedName>
        <fullName evidence="10">ABC transporter ATP-binding protein</fullName>
    </submittedName>
</protein>
<dbReference type="SUPFAM" id="SSF52540">
    <property type="entry name" value="P-loop containing nucleoside triphosphate hydrolases"/>
    <property type="match status" value="1"/>
</dbReference>
<dbReference type="InterPro" id="IPR017871">
    <property type="entry name" value="ABC_transporter-like_CS"/>
</dbReference>
<feature type="domain" description="ABC transporter" evidence="8">
    <location>
        <begin position="371"/>
        <end position="590"/>
    </location>
</feature>
<evidence type="ECO:0000259" key="8">
    <source>
        <dbReference type="PROSITE" id="PS50893"/>
    </source>
</evidence>
<feature type="transmembrane region" description="Helical" evidence="7">
    <location>
        <begin position="87"/>
        <end position="105"/>
    </location>
</feature>
<evidence type="ECO:0000259" key="9">
    <source>
        <dbReference type="PROSITE" id="PS50929"/>
    </source>
</evidence>
<keyword evidence="6 7" id="KW-0472">Membrane</keyword>
<dbReference type="Gene3D" id="3.40.50.300">
    <property type="entry name" value="P-loop containing nucleotide triphosphate hydrolases"/>
    <property type="match status" value="1"/>
</dbReference>
<dbReference type="InterPro" id="IPR036640">
    <property type="entry name" value="ABC1_TM_sf"/>
</dbReference>
<evidence type="ECO:0000313" key="11">
    <source>
        <dbReference type="Proteomes" id="UP001324993"/>
    </source>
</evidence>
<dbReference type="SUPFAM" id="SSF90123">
    <property type="entry name" value="ABC transporter transmembrane region"/>
    <property type="match status" value="1"/>
</dbReference>
<keyword evidence="5 7" id="KW-1133">Transmembrane helix</keyword>
<evidence type="ECO:0000256" key="5">
    <source>
        <dbReference type="ARBA" id="ARBA00022989"/>
    </source>
</evidence>
<sequence length="590" mass="64909">MATINTNEKSSLLQTIKKLSALIGRESRRTFLMLIPAILFSSALEMVGLGILPLFIGSIISPEMLGEVPLVGSTIASAVEGMSTNTLVIWGGGLIVVFFTFKAGYTITLQHFQLRFCKQCHFDIGARLFKSYLNIPLDYLLQLNSSQLIRNLNVDVGLISNEVILSLTRLITAGVTVAFILFSLIVIEPAASVALLSFLGVFGIFYIKGFGGRTLHLGQVLVDSRKRMVESIQESIRSAKETRVSGLQQLHAEVFGDALRTTIRCQRIQQWINAINTPLLELMAVYGAMGILVFLLWWSDGDLTAAIPFLSFLALSLVRIRSYTGVVLQSWNMLNFRQSSVDHIYTEILSAERSMKTEDGRTEDFVFEEGIHLERVTYTHPQAKVPSVVEANYFIPKGSCVAFVGPTGSGKTTMVDLILGLRRPEVGAIRFDDQDLAQMKPFQGKVGYVPQEIMLFDTSVRNNVALGCEQSPEIDQRVWEALQVADAADFVRAKPDGLDTFVGENGALLSGGQRQRIGIARAVFTNPEILVLDEGTSALDRNTEVKILTNISSLRSSMTTLMISHHLDSLVGVDLVVSMDAGRANLSKHV</sequence>
<dbReference type="RefSeq" id="WP_319831897.1">
    <property type="nucleotide sequence ID" value="NZ_CP138858.1"/>
</dbReference>
<evidence type="ECO:0000256" key="7">
    <source>
        <dbReference type="SAM" id="Phobius"/>
    </source>
</evidence>
<feature type="transmembrane region" description="Helical" evidence="7">
    <location>
        <begin position="279"/>
        <end position="299"/>
    </location>
</feature>
<dbReference type="PANTHER" id="PTHR24221">
    <property type="entry name" value="ATP-BINDING CASSETTE SUB-FAMILY B"/>
    <property type="match status" value="1"/>
</dbReference>
<dbReference type="InterPro" id="IPR039421">
    <property type="entry name" value="Type_1_exporter"/>
</dbReference>
<keyword evidence="2 7" id="KW-0812">Transmembrane</keyword>
<feature type="domain" description="ABC transmembrane type-1" evidence="9">
    <location>
        <begin position="37"/>
        <end position="317"/>
    </location>
</feature>
<dbReference type="PROSITE" id="PS50929">
    <property type="entry name" value="ABC_TM1F"/>
    <property type="match status" value="1"/>
</dbReference>
<accession>A0ABZ0RFQ2</accession>
<evidence type="ECO:0000256" key="2">
    <source>
        <dbReference type="ARBA" id="ARBA00022692"/>
    </source>
</evidence>
<comment type="subcellular location">
    <subcellularLocation>
        <location evidence="1">Cell membrane</location>
        <topology evidence="1">Multi-pass membrane protein</topology>
    </subcellularLocation>
</comment>
<dbReference type="InterPro" id="IPR003593">
    <property type="entry name" value="AAA+_ATPase"/>
</dbReference>
<feature type="transmembrane region" description="Helical" evidence="7">
    <location>
        <begin position="167"/>
        <end position="187"/>
    </location>
</feature>
<dbReference type="InterPro" id="IPR003439">
    <property type="entry name" value="ABC_transporter-like_ATP-bd"/>
</dbReference>
<feature type="transmembrane region" description="Helical" evidence="7">
    <location>
        <begin position="193"/>
        <end position="211"/>
    </location>
</feature>
<dbReference type="PANTHER" id="PTHR24221:SF654">
    <property type="entry name" value="ATP-BINDING CASSETTE SUB-FAMILY B MEMBER 6"/>
    <property type="match status" value="1"/>
</dbReference>
<evidence type="ECO:0000256" key="1">
    <source>
        <dbReference type="ARBA" id="ARBA00004651"/>
    </source>
</evidence>
<keyword evidence="4 10" id="KW-0067">ATP-binding</keyword>
<evidence type="ECO:0000256" key="3">
    <source>
        <dbReference type="ARBA" id="ARBA00022741"/>
    </source>
</evidence>
<dbReference type="Pfam" id="PF00005">
    <property type="entry name" value="ABC_tran"/>
    <property type="match status" value="1"/>
</dbReference>
<keyword evidence="11" id="KW-1185">Reference proteome</keyword>
<dbReference type="InterPro" id="IPR011527">
    <property type="entry name" value="ABC1_TM_dom"/>
</dbReference>
<dbReference type="PROSITE" id="PS50893">
    <property type="entry name" value="ABC_TRANSPORTER_2"/>
    <property type="match status" value="1"/>
</dbReference>
<dbReference type="InterPro" id="IPR027417">
    <property type="entry name" value="P-loop_NTPase"/>
</dbReference>
<proteinExistence type="predicted"/>
<dbReference type="SMART" id="SM00382">
    <property type="entry name" value="AAA"/>
    <property type="match status" value="1"/>
</dbReference>
<dbReference type="Proteomes" id="UP001324993">
    <property type="component" value="Chromosome"/>
</dbReference>
<feature type="transmembrane region" description="Helical" evidence="7">
    <location>
        <begin position="31"/>
        <end position="56"/>
    </location>
</feature>
<organism evidence="10 11">
    <name type="scientific">Coraliomargarita algicola</name>
    <dbReference type="NCBI Taxonomy" id="3092156"/>
    <lineage>
        <taxon>Bacteria</taxon>
        <taxon>Pseudomonadati</taxon>
        <taxon>Verrucomicrobiota</taxon>
        <taxon>Opitutia</taxon>
        <taxon>Puniceicoccales</taxon>
        <taxon>Coraliomargaritaceae</taxon>
        <taxon>Coraliomargarita</taxon>
    </lineage>
</organism>
<gene>
    <name evidence="10" type="ORF">SH580_16325</name>
</gene>
<dbReference type="PROSITE" id="PS00211">
    <property type="entry name" value="ABC_TRANSPORTER_1"/>
    <property type="match status" value="1"/>
</dbReference>
<name>A0ABZ0RFQ2_9BACT</name>